<dbReference type="InterPro" id="IPR029098">
    <property type="entry name" value="Acetyltransf_C"/>
</dbReference>
<dbReference type="Gene3D" id="1.20.1180.10">
    <property type="entry name" value="Udp N-acetylglucosamine O-acyltransferase, C-terminal domain"/>
    <property type="match status" value="1"/>
</dbReference>
<comment type="subunit">
    <text evidence="6">Homotrimer.</text>
</comment>
<comment type="subcellular location">
    <subcellularLocation>
        <location evidence="6">Cytoplasm</location>
    </subcellularLocation>
</comment>
<keyword evidence="6" id="KW-0963">Cytoplasm</keyword>
<keyword evidence="1 6" id="KW-0444">Lipid biosynthesis</keyword>
<evidence type="ECO:0000256" key="4">
    <source>
        <dbReference type="ARBA" id="ARBA00023098"/>
    </source>
</evidence>
<comment type="pathway">
    <text evidence="6">Glycolipid biosynthesis; lipid IV(A) biosynthesis; lipid IV(A) from (3R)-3-hydroxytetradecanoyl-[acyl-carrier-protein] and UDP-N-acetyl-alpha-D-glucosamine: step 1/6.</text>
</comment>
<proteinExistence type="inferred from homology"/>
<keyword evidence="2 6" id="KW-0441">Lipid A biosynthesis</keyword>
<comment type="function">
    <text evidence="6">Involved in the biosynthesis of lipid A, a phosphorylated glycolipid that anchors the lipopolysaccharide to the outer membrane of the cell.</text>
</comment>
<comment type="similarity">
    <text evidence="6">Belongs to the transferase hexapeptide repeat family. LpxA subfamily.</text>
</comment>
<evidence type="ECO:0000313" key="8">
    <source>
        <dbReference type="EMBL" id="PTQ90318.1"/>
    </source>
</evidence>
<accession>A0A2T5J1P5</accession>
<dbReference type="Pfam" id="PF00132">
    <property type="entry name" value="Hexapep"/>
    <property type="match status" value="2"/>
</dbReference>
<dbReference type="HAMAP" id="MF_00387">
    <property type="entry name" value="LpxA"/>
    <property type="match status" value="1"/>
</dbReference>
<dbReference type="NCBIfam" id="TIGR01852">
    <property type="entry name" value="lipid_A_lpxA"/>
    <property type="match status" value="1"/>
</dbReference>
<evidence type="ECO:0000256" key="1">
    <source>
        <dbReference type="ARBA" id="ARBA00022516"/>
    </source>
</evidence>
<dbReference type="CDD" id="cd03351">
    <property type="entry name" value="LbH_UDP-GlcNAc_AT"/>
    <property type="match status" value="1"/>
</dbReference>
<protein>
    <recommendedName>
        <fullName evidence="6">Acyl-[acyl-carrier-protein]--UDP-N-acetylglucosamine O-acyltransferase</fullName>
        <shortName evidence="6">UDP-N-acetylglucosamine acyltransferase</shortName>
        <ecNumber evidence="6">2.3.1.129</ecNumber>
    </recommendedName>
</protein>
<dbReference type="EMBL" id="QAON01000003">
    <property type="protein sequence ID" value="PTQ90318.1"/>
    <property type="molecule type" value="Genomic_DNA"/>
</dbReference>
<dbReference type="PANTHER" id="PTHR43480">
    <property type="entry name" value="ACYL-[ACYL-CARRIER-PROTEIN]--UDP-N-ACETYLGLUCOSAMINE O-ACYLTRANSFERASE"/>
    <property type="match status" value="1"/>
</dbReference>
<reference evidence="8 9" key="1">
    <citation type="submission" date="2018-04" db="EMBL/GenBank/DDBJ databases">
        <title>Genomic Encyclopedia of Archaeal and Bacterial Type Strains, Phase II (KMG-II): from individual species to whole genera.</title>
        <authorList>
            <person name="Goeker M."/>
        </authorList>
    </citation>
    <scope>NUCLEOTIDE SEQUENCE [LARGE SCALE GENOMIC DNA]</scope>
    <source>
        <strain evidence="8 9">DSM 5822</strain>
    </source>
</reference>
<keyword evidence="9" id="KW-1185">Reference proteome</keyword>
<sequence>MTIHPTAIIDSNAQIADDVIIGPYTIIGADVVIGSGCEIGPHVVIKGATTLGKNNRIFQFATIGEDCQDKKYKGERTFLEIGDNNTIRENCTIHRGTVQDNSITRIGSHNWLMVNTHIAHDCIVGDNCIFANNAGLAGHVKVGDGVIVGGNTGVHQFCQIGSYAMMGGASLVLKDIPAFVMVSGNPAQAAGMNFEGMRRRGWSSDTIMLLKRAYKVVYRQGLTLEVAIQQLEQDILPQCPEVQLFIDSLKASTRGITR</sequence>
<dbReference type="SUPFAM" id="SSF51161">
    <property type="entry name" value="Trimeric LpxA-like enzymes"/>
    <property type="match status" value="1"/>
</dbReference>
<dbReference type="Pfam" id="PF13720">
    <property type="entry name" value="Acetyltransf_11"/>
    <property type="match status" value="1"/>
</dbReference>
<dbReference type="RefSeq" id="WP_107864765.1">
    <property type="nucleotide sequence ID" value="NZ_QAON01000003.1"/>
</dbReference>
<dbReference type="GO" id="GO:0009245">
    <property type="term" value="P:lipid A biosynthetic process"/>
    <property type="evidence" value="ECO:0007669"/>
    <property type="project" value="UniProtKB-UniRule"/>
</dbReference>
<dbReference type="PIRSF" id="PIRSF000456">
    <property type="entry name" value="UDP-GlcNAc_acltr"/>
    <property type="match status" value="1"/>
</dbReference>
<dbReference type="GO" id="GO:0016020">
    <property type="term" value="C:membrane"/>
    <property type="evidence" value="ECO:0007669"/>
    <property type="project" value="GOC"/>
</dbReference>
<evidence type="ECO:0000256" key="3">
    <source>
        <dbReference type="ARBA" id="ARBA00022679"/>
    </source>
</evidence>
<dbReference type="EC" id="2.3.1.129" evidence="6"/>
<evidence type="ECO:0000313" key="9">
    <source>
        <dbReference type="Proteomes" id="UP000244223"/>
    </source>
</evidence>
<comment type="caution">
    <text evidence="8">The sequence shown here is derived from an EMBL/GenBank/DDBJ whole genome shotgun (WGS) entry which is preliminary data.</text>
</comment>
<dbReference type="AlphaFoldDB" id="A0A2T5J1P5"/>
<evidence type="ECO:0000256" key="5">
    <source>
        <dbReference type="ARBA" id="ARBA00023315"/>
    </source>
</evidence>
<feature type="domain" description="UDP N-acetylglucosamine O-acyltransferase C-terminal" evidence="7">
    <location>
        <begin position="175"/>
        <end position="256"/>
    </location>
</feature>
<keyword evidence="5 6" id="KW-0012">Acyltransferase</keyword>
<organism evidence="8 9">
    <name type="scientific">Agitococcus lubricus</name>
    <dbReference type="NCBI Taxonomy" id="1077255"/>
    <lineage>
        <taxon>Bacteria</taxon>
        <taxon>Pseudomonadati</taxon>
        <taxon>Pseudomonadota</taxon>
        <taxon>Gammaproteobacteria</taxon>
        <taxon>Moraxellales</taxon>
        <taxon>Moraxellaceae</taxon>
        <taxon>Agitococcus</taxon>
    </lineage>
</organism>
<dbReference type="Proteomes" id="UP000244223">
    <property type="component" value="Unassembled WGS sequence"/>
</dbReference>
<evidence type="ECO:0000256" key="6">
    <source>
        <dbReference type="HAMAP-Rule" id="MF_00387"/>
    </source>
</evidence>
<dbReference type="InterPro" id="IPR010137">
    <property type="entry name" value="Lipid_A_LpxA"/>
</dbReference>
<dbReference type="GO" id="GO:0008780">
    <property type="term" value="F:acyl-[acyl-carrier-protein]-UDP-N-acetylglucosamine O-acyltransferase activity"/>
    <property type="evidence" value="ECO:0007669"/>
    <property type="project" value="UniProtKB-UniRule"/>
</dbReference>
<keyword evidence="3 6" id="KW-0808">Transferase</keyword>
<keyword evidence="6" id="KW-0677">Repeat</keyword>
<comment type="catalytic activity">
    <reaction evidence="6">
        <text>a (3R)-hydroxyacyl-[ACP] + UDP-N-acetyl-alpha-D-glucosamine = a UDP-3-O-[(3R)-3-hydroxyacyl]-N-acetyl-alpha-D-glucosamine + holo-[ACP]</text>
        <dbReference type="Rhea" id="RHEA:67812"/>
        <dbReference type="Rhea" id="RHEA-COMP:9685"/>
        <dbReference type="Rhea" id="RHEA-COMP:9945"/>
        <dbReference type="ChEBI" id="CHEBI:57705"/>
        <dbReference type="ChEBI" id="CHEBI:64479"/>
        <dbReference type="ChEBI" id="CHEBI:78827"/>
        <dbReference type="ChEBI" id="CHEBI:173225"/>
        <dbReference type="EC" id="2.3.1.129"/>
    </reaction>
</comment>
<dbReference type="UniPathway" id="UPA00359">
    <property type="reaction ID" value="UER00477"/>
</dbReference>
<evidence type="ECO:0000259" key="7">
    <source>
        <dbReference type="Pfam" id="PF13720"/>
    </source>
</evidence>
<dbReference type="Gene3D" id="2.160.10.10">
    <property type="entry name" value="Hexapeptide repeat proteins"/>
    <property type="match status" value="1"/>
</dbReference>
<dbReference type="OrthoDB" id="9794407at2"/>
<dbReference type="InterPro" id="IPR011004">
    <property type="entry name" value="Trimer_LpxA-like_sf"/>
</dbReference>
<keyword evidence="4 6" id="KW-0443">Lipid metabolism</keyword>
<dbReference type="NCBIfam" id="NF003657">
    <property type="entry name" value="PRK05289.1"/>
    <property type="match status" value="1"/>
</dbReference>
<dbReference type="InterPro" id="IPR037157">
    <property type="entry name" value="Acetyltransf_C_sf"/>
</dbReference>
<name>A0A2T5J1P5_9GAMM</name>
<dbReference type="GO" id="GO:0005737">
    <property type="term" value="C:cytoplasm"/>
    <property type="evidence" value="ECO:0007669"/>
    <property type="project" value="UniProtKB-SubCell"/>
</dbReference>
<evidence type="ECO:0000256" key="2">
    <source>
        <dbReference type="ARBA" id="ARBA00022556"/>
    </source>
</evidence>
<gene>
    <name evidence="6" type="primary">lpxA</name>
    <name evidence="8" type="ORF">C8N29_10371</name>
</gene>
<dbReference type="InterPro" id="IPR001451">
    <property type="entry name" value="Hexapep"/>
</dbReference>
<dbReference type="PANTHER" id="PTHR43480:SF1">
    <property type="entry name" value="ACYL-[ACYL-CARRIER-PROTEIN]--UDP-N-ACETYLGLUCOSAMINE O-ACYLTRANSFERASE, MITOCHONDRIAL-RELATED"/>
    <property type="match status" value="1"/>
</dbReference>